<proteinExistence type="predicted"/>
<reference evidence="1" key="1">
    <citation type="submission" date="2020-03" db="EMBL/GenBank/DDBJ databases">
        <title>Draft Genome Sequence of Cylindrodendrum hubeiense.</title>
        <authorList>
            <person name="Buettner E."/>
            <person name="Kellner H."/>
        </authorList>
    </citation>
    <scope>NUCLEOTIDE SEQUENCE</scope>
    <source>
        <strain evidence="1">IHI 201604</strain>
    </source>
</reference>
<dbReference type="AlphaFoldDB" id="A0A9P5L9A9"/>
<accession>A0A9P5L9A9</accession>
<organism evidence="1 2">
    <name type="scientific">Cylindrodendrum hubeiense</name>
    <dbReference type="NCBI Taxonomy" id="595255"/>
    <lineage>
        <taxon>Eukaryota</taxon>
        <taxon>Fungi</taxon>
        <taxon>Dikarya</taxon>
        <taxon>Ascomycota</taxon>
        <taxon>Pezizomycotina</taxon>
        <taxon>Sordariomycetes</taxon>
        <taxon>Hypocreomycetidae</taxon>
        <taxon>Hypocreales</taxon>
        <taxon>Nectriaceae</taxon>
        <taxon>Cylindrodendrum</taxon>
    </lineage>
</organism>
<name>A0A9P5L9A9_9HYPO</name>
<evidence type="ECO:0000313" key="1">
    <source>
        <dbReference type="EMBL" id="KAF7533916.1"/>
    </source>
</evidence>
<keyword evidence="2" id="KW-1185">Reference proteome</keyword>
<evidence type="ECO:0000313" key="2">
    <source>
        <dbReference type="Proteomes" id="UP000722485"/>
    </source>
</evidence>
<dbReference type="Proteomes" id="UP000722485">
    <property type="component" value="Unassembled WGS sequence"/>
</dbReference>
<protein>
    <submittedName>
        <fullName evidence="1">Uncharacterized protein</fullName>
    </submittedName>
</protein>
<dbReference type="EMBL" id="JAANBB010000801">
    <property type="protein sequence ID" value="KAF7533916.1"/>
    <property type="molecule type" value="Genomic_DNA"/>
</dbReference>
<sequence length="185" mass="19407">MARQPWSVAGPSLVTAVLQSPMMPNPQSPILVVHPFIHFFHSPTAHATLLCIIGSGPIQGQTSSRGMPGTVRASSSCGAVDDQSAIKKKLRGIHKAILRLFAGLDRKGIRPALVAMVNTMVNAAVRLRPQGSTAIPSSLPLQPGKPPSHHIAILPCVIVIRPVMLHQGPSDVVGGAPSHAFACLI</sequence>
<gene>
    <name evidence="1" type="ORF">G7Z17_g13444</name>
</gene>
<comment type="caution">
    <text evidence="1">The sequence shown here is derived from an EMBL/GenBank/DDBJ whole genome shotgun (WGS) entry which is preliminary data.</text>
</comment>